<dbReference type="PROSITE" id="PS51257">
    <property type="entry name" value="PROKAR_LIPOPROTEIN"/>
    <property type="match status" value="1"/>
</dbReference>
<dbReference type="AlphaFoldDB" id="A0A3D5J0L3"/>
<dbReference type="Pfam" id="PF13618">
    <property type="entry name" value="Gluconate_2-dh3"/>
    <property type="match status" value="1"/>
</dbReference>
<gene>
    <name evidence="1" type="ORF">DGQ38_08290</name>
</gene>
<evidence type="ECO:0000313" key="1">
    <source>
        <dbReference type="EMBL" id="HCV81032.1"/>
    </source>
</evidence>
<proteinExistence type="predicted"/>
<accession>A0A3D5J0L3</accession>
<protein>
    <submittedName>
        <fullName evidence="1">Transcriptional initiation protein Tat</fullName>
    </submittedName>
</protein>
<evidence type="ECO:0000313" key="2">
    <source>
        <dbReference type="Proteomes" id="UP000264330"/>
    </source>
</evidence>
<dbReference type="EMBL" id="DPMF01000195">
    <property type="protein sequence ID" value="HCV81032.1"/>
    <property type="molecule type" value="Genomic_DNA"/>
</dbReference>
<reference evidence="1 2" key="1">
    <citation type="journal article" date="2018" name="Nat. Biotechnol.">
        <title>A standardized bacterial taxonomy based on genome phylogeny substantially revises the tree of life.</title>
        <authorList>
            <person name="Parks D.H."/>
            <person name="Chuvochina M."/>
            <person name="Waite D.W."/>
            <person name="Rinke C."/>
            <person name="Skarshewski A."/>
            <person name="Chaumeil P.A."/>
            <person name="Hugenholtz P."/>
        </authorList>
    </citation>
    <scope>NUCLEOTIDE SEQUENCE [LARGE SCALE GENOMIC DNA]</scope>
    <source>
        <strain evidence="1">UBA9359</strain>
    </source>
</reference>
<dbReference type="InterPro" id="IPR027056">
    <property type="entry name" value="Gluconate_2DH_su3"/>
</dbReference>
<organism evidence="1 2">
    <name type="scientific">Zunongwangia profunda</name>
    <dbReference type="NCBI Taxonomy" id="398743"/>
    <lineage>
        <taxon>Bacteria</taxon>
        <taxon>Pseudomonadati</taxon>
        <taxon>Bacteroidota</taxon>
        <taxon>Flavobacteriia</taxon>
        <taxon>Flavobacteriales</taxon>
        <taxon>Flavobacteriaceae</taxon>
        <taxon>Zunongwangia</taxon>
    </lineage>
</organism>
<dbReference type="Proteomes" id="UP000264330">
    <property type="component" value="Unassembled WGS sequence"/>
</dbReference>
<comment type="caution">
    <text evidence="1">The sequence shown here is derived from an EMBL/GenBank/DDBJ whole genome shotgun (WGS) entry which is preliminary data.</text>
</comment>
<sequence length="232" mass="26415">MDRRESLKKMFIGGVASSVMLSSCVQEKEKPIEKGDIIEEAPGYGRTPAEASRDEALRSEKFFNDEEMATITVLSDIIIPEDEDSVSASATGVPSFIEFMVKDIPALQLPLRGGLMWLNRESHKRFDKGFTDISEAQQIEIIDTIAYPEDHLKNSPGPVFFEEFKKLVITGFFTSKEGIDYLDYQGNRPNIWDGIPEEVLQKHGMQYDEKLLKVAMDPNTRHEVMNWDDYLL</sequence>
<dbReference type="RefSeq" id="WP_228250661.1">
    <property type="nucleotide sequence ID" value="NZ_CAJXAW010000031.1"/>
</dbReference>
<name>A0A3D5J0L3_9FLAO</name>